<dbReference type="AlphaFoldDB" id="A0A6J4VD32"/>
<proteinExistence type="predicted"/>
<organism evidence="1">
    <name type="scientific">uncultured Truepera sp</name>
    <dbReference type="NCBI Taxonomy" id="543023"/>
    <lineage>
        <taxon>Bacteria</taxon>
        <taxon>Thermotogati</taxon>
        <taxon>Deinococcota</taxon>
        <taxon>Deinococci</taxon>
        <taxon>Trueperales</taxon>
        <taxon>Trueperaceae</taxon>
        <taxon>Truepera</taxon>
        <taxon>environmental samples</taxon>
    </lineage>
</organism>
<reference evidence="1" key="1">
    <citation type="submission" date="2020-02" db="EMBL/GenBank/DDBJ databases">
        <authorList>
            <person name="Meier V. D."/>
        </authorList>
    </citation>
    <scope>NUCLEOTIDE SEQUENCE</scope>
    <source>
        <strain evidence="1">AVDCRST_MAG86</strain>
    </source>
</reference>
<gene>
    <name evidence="1" type="ORF">AVDCRST_MAG86-2155</name>
</gene>
<dbReference type="EMBL" id="CADCWP010000180">
    <property type="protein sequence ID" value="CAA9575709.1"/>
    <property type="molecule type" value="Genomic_DNA"/>
</dbReference>
<protein>
    <submittedName>
        <fullName evidence="1">Uncharacterized protein</fullName>
    </submittedName>
</protein>
<name>A0A6J4VD32_9DEIN</name>
<accession>A0A6J4VD32</accession>
<evidence type="ECO:0000313" key="1">
    <source>
        <dbReference type="EMBL" id="CAA9575709.1"/>
    </source>
</evidence>
<sequence>MVHIAPNLDIFDGWLGLDADAIICRAERIDGLPIAHLSDVAAYRRLLNRPKDRLHHERLEPYLLENS</sequence>